<feature type="domain" description="3-hydroxyacyl-CoA dehydrogenase C-terminal" evidence="43">
    <location>
        <begin position="692"/>
        <end position="771"/>
    </location>
</feature>
<evidence type="ECO:0000256" key="30">
    <source>
        <dbReference type="ARBA" id="ARBA00052711"/>
    </source>
</evidence>
<dbReference type="STRING" id="947166.A0A1D1W0A0"/>
<evidence type="ECO:0000256" key="25">
    <source>
        <dbReference type="ARBA" id="ARBA00050222"/>
    </source>
</evidence>
<sequence length="801" mass="87581">MAFRCASLIGNAAASRHSLTWSLRPIGTVRGMAMQEQQQQKQQNMDRKQGGVIGRHMRMDIRDGVAVVRFDAPNAKVNTLSEAMQSEFQQILSEIQGRNDITSAVLISGKPGTFIAGADINMIERCQSAAEATALSKSGQAVFDQIERSSKPIVAAVYGSCLGGGLEIALASHYRVAVNDKKTGFGLPEVMLGILPGAGGTQRLRKLVSLPSALDMALTGRTVKAKAAQKMGLVDIVIDPLGPGLDEPVGNTMRYLEDTAVEVAKDLASGKLKTDKKKPLMARIQDFIMSREYVRNYILQKAQEKVTKQTGGLYPAPLRILEVMKTGLSQGDQAGYEAEARAFGQLSQTRESKALVGLYHGQVACKKNRFGNPQNPVRTIGVLGAGLMGAGIAQVSIDKGYKVILKDAKQAGLSRGAEQVSKGLATAVKKRKVSSFEAEKIASNLYPTLDLKHLRECDMIIEAVFEDINVKHRVLQETEEATREDCVFASNTSALPITDIAKASKRPDKVIGMHYFSPVDKMQLLEVITTDRTSKDTAASAVSVGLKQGKIVVTVKDGPGFYTTRILAPMQIEMMRLLQEGYDPKKLDKIFKQFGFPVGAATLADEVGLDVASHIMDYLTSVFGERMAGANPAALKDMVSSGFHGRKSGKGIFVYEEGVKEREINADAENLIKKYSVERKVENESVEDLQLRMVSRFVNEAVMCLEEGILNSPVDGDIAAVFGLGFPPMWGGPFRFVDLYGADKLVEKMEHFRSLYGNQFTPCQTLQDFARDSSRKFHSSSSTGMNQMRDEHQQDVRRRNS</sequence>
<dbReference type="GO" id="GO:0016740">
    <property type="term" value="F:transferase activity"/>
    <property type="evidence" value="ECO:0007669"/>
    <property type="project" value="UniProtKB-KW"/>
</dbReference>
<comment type="catalytic activity">
    <reaction evidence="24">
        <text>a (3S)-3-hydroxyacyl-CoA + NAD(+) = a 3-oxoacyl-CoA + NADH + H(+)</text>
        <dbReference type="Rhea" id="RHEA:22432"/>
        <dbReference type="ChEBI" id="CHEBI:15378"/>
        <dbReference type="ChEBI" id="CHEBI:57318"/>
        <dbReference type="ChEBI" id="CHEBI:57540"/>
        <dbReference type="ChEBI" id="CHEBI:57945"/>
        <dbReference type="ChEBI" id="CHEBI:90726"/>
        <dbReference type="EC" id="1.1.1.35"/>
    </reaction>
</comment>
<dbReference type="AlphaFoldDB" id="A0A1D1W0A0"/>
<comment type="similarity">
    <text evidence="5">In the N-terminal section; belongs to the enoyl-CoA hydratase/isomerase family.</text>
</comment>
<evidence type="ECO:0000256" key="18">
    <source>
        <dbReference type="ARBA" id="ARBA00023136"/>
    </source>
</evidence>
<evidence type="ECO:0000256" key="17">
    <source>
        <dbReference type="ARBA" id="ARBA00023128"/>
    </source>
</evidence>
<evidence type="ECO:0000256" key="32">
    <source>
        <dbReference type="ARBA" id="ARBA00052860"/>
    </source>
</evidence>
<evidence type="ECO:0000256" key="14">
    <source>
        <dbReference type="ARBA" id="ARBA00023002"/>
    </source>
</evidence>
<feature type="domain" description="3-hydroxyacyl-CoA dehydrogenase NAD binding" evidence="44">
    <location>
        <begin position="379"/>
        <end position="557"/>
    </location>
</feature>
<dbReference type="EC" id="4.2.1.17" evidence="6"/>
<dbReference type="UniPathway" id="UPA00659"/>
<dbReference type="Pfam" id="PF02737">
    <property type="entry name" value="3HCDH_N"/>
    <property type="match status" value="1"/>
</dbReference>
<evidence type="ECO:0000256" key="13">
    <source>
        <dbReference type="ARBA" id="ARBA00022990"/>
    </source>
</evidence>
<keyword evidence="19" id="KW-0456">Lyase</keyword>
<keyword evidence="11" id="KW-0276">Fatty acid metabolism</keyword>
<evidence type="ECO:0000256" key="24">
    <source>
        <dbReference type="ARBA" id="ARBA00049556"/>
    </source>
</evidence>
<dbReference type="InterPro" id="IPR001753">
    <property type="entry name" value="Enoyl-CoA_hydra/iso"/>
</dbReference>
<evidence type="ECO:0000256" key="39">
    <source>
        <dbReference type="ARBA" id="ARBA00083277"/>
    </source>
</evidence>
<evidence type="ECO:0000313" key="45">
    <source>
        <dbReference type="EMBL" id="GAV07047.1"/>
    </source>
</evidence>
<feature type="site" description="Important for long-chain enoyl-CoA hydratase activity" evidence="41">
    <location>
        <position position="189"/>
    </location>
</feature>
<evidence type="ECO:0000256" key="16">
    <source>
        <dbReference type="ARBA" id="ARBA00023098"/>
    </source>
</evidence>
<evidence type="ECO:0000256" key="41">
    <source>
        <dbReference type="PIRSR" id="PIRSR612803-2"/>
    </source>
</evidence>
<comment type="catalytic activity">
    <reaction evidence="31">
        <text>(3S)-hydroxytetradecanoyl-CoA + NAD(+) = 3-oxotetradecanoyl-CoA + NADH + H(+)</text>
        <dbReference type="Rhea" id="RHEA:31167"/>
        <dbReference type="ChEBI" id="CHEBI:15378"/>
        <dbReference type="ChEBI" id="CHEBI:57540"/>
        <dbReference type="ChEBI" id="CHEBI:57945"/>
        <dbReference type="ChEBI" id="CHEBI:62543"/>
        <dbReference type="ChEBI" id="CHEBI:62614"/>
    </reaction>
    <physiologicalReaction direction="left-to-right" evidence="31">
        <dbReference type="Rhea" id="RHEA:31168"/>
    </physiologicalReaction>
</comment>
<evidence type="ECO:0000256" key="27">
    <source>
        <dbReference type="ARBA" id="ARBA00051215"/>
    </source>
</evidence>
<evidence type="ECO:0000256" key="4">
    <source>
        <dbReference type="ARBA" id="ARBA00007005"/>
    </source>
</evidence>
<evidence type="ECO:0000256" key="36">
    <source>
        <dbReference type="ARBA" id="ARBA00066806"/>
    </source>
</evidence>
<evidence type="ECO:0000313" key="46">
    <source>
        <dbReference type="Proteomes" id="UP000186922"/>
    </source>
</evidence>
<reference evidence="45 46" key="1">
    <citation type="journal article" date="2016" name="Nat. Commun.">
        <title>Extremotolerant tardigrade genome and improved radiotolerance of human cultured cells by tardigrade-unique protein.</title>
        <authorList>
            <person name="Hashimoto T."/>
            <person name="Horikawa D.D."/>
            <person name="Saito Y."/>
            <person name="Kuwahara H."/>
            <person name="Kozuka-Hata H."/>
            <person name="Shin-I T."/>
            <person name="Minakuchi Y."/>
            <person name="Ohishi K."/>
            <person name="Motoyama A."/>
            <person name="Aizu T."/>
            <person name="Enomoto A."/>
            <person name="Kondo K."/>
            <person name="Tanaka S."/>
            <person name="Hara Y."/>
            <person name="Koshikawa S."/>
            <person name="Sagara H."/>
            <person name="Miura T."/>
            <person name="Yokobori S."/>
            <person name="Miyagawa K."/>
            <person name="Suzuki Y."/>
            <person name="Kubo T."/>
            <person name="Oyama M."/>
            <person name="Kohara Y."/>
            <person name="Fujiyama A."/>
            <person name="Arakawa K."/>
            <person name="Katayama T."/>
            <person name="Toyoda A."/>
            <person name="Kunieda T."/>
        </authorList>
    </citation>
    <scope>NUCLEOTIDE SEQUENCE [LARGE SCALE GENOMIC DNA]</scope>
    <source>
        <strain evidence="45 46">YOKOZUNA-1</strain>
    </source>
</reference>
<comment type="similarity">
    <text evidence="4">In the central section; belongs to the 3-hydroxyacyl-CoA dehydrogenase family.</text>
</comment>
<evidence type="ECO:0000256" key="11">
    <source>
        <dbReference type="ARBA" id="ARBA00022832"/>
    </source>
</evidence>
<comment type="catalytic activity">
    <reaction evidence="25">
        <text>1'-[1,2-di-(9Z,12Z-octadecadienoyl)-sn-glycero-3-phospho]-3'-[1-(9Z,12Z-octadecadienoyl)-sn-glycero-3-phospho]-glycerol + (9Z,12Z)-octadecadienoyl-CoA = 1',3'-bis-[1,2-di-(9Z,12Z-octadecadienoyl)-sn-glycero-3-phospho]-glycerol + CoA</text>
        <dbReference type="Rhea" id="RHEA:43672"/>
        <dbReference type="ChEBI" id="CHEBI:57287"/>
        <dbReference type="ChEBI" id="CHEBI:57383"/>
        <dbReference type="ChEBI" id="CHEBI:83580"/>
        <dbReference type="ChEBI" id="CHEBI:83581"/>
    </reaction>
    <physiologicalReaction direction="left-to-right" evidence="25">
        <dbReference type="Rhea" id="RHEA:43673"/>
    </physiologicalReaction>
</comment>
<dbReference type="Gene3D" id="3.90.226.10">
    <property type="entry name" value="2-enoyl-CoA Hydratase, Chain A, domain 1"/>
    <property type="match status" value="1"/>
</dbReference>
<keyword evidence="17" id="KW-0496">Mitochondrion</keyword>
<comment type="catalytic activity">
    <reaction evidence="1">
        <text>(3S)-hydroxyhexadecanoyl-CoA = (2E)-hexadecenoyl-CoA + H2O</text>
        <dbReference type="Rhea" id="RHEA:31163"/>
        <dbReference type="ChEBI" id="CHEBI:15377"/>
        <dbReference type="ChEBI" id="CHEBI:61526"/>
        <dbReference type="ChEBI" id="CHEBI:62613"/>
    </reaction>
    <physiologicalReaction direction="right-to-left" evidence="1">
        <dbReference type="Rhea" id="RHEA:31165"/>
    </physiologicalReaction>
</comment>
<dbReference type="PANTHER" id="PTHR43612:SF3">
    <property type="entry name" value="TRIFUNCTIONAL ENZYME SUBUNIT ALPHA, MITOCHONDRIAL"/>
    <property type="match status" value="1"/>
</dbReference>
<dbReference type="InterPro" id="IPR008927">
    <property type="entry name" value="6-PGluconate_DH-like_C_sf"/>
</dbReference>
<evidence type="ECO:0000259" key="44">
    <source>
        <dbReference type="Pfam" id="PF02737"/>
    </source>
</evidence>
<keyword evidence="13" id="KW-0007">Acetylation</keyword>
<evidence type="ECO:0000256" key="6">
    <source>
        <dbReference type="ARBA" id="ARBA00012076"/>
    </source>
</evidence>
<comment type="caution">
    <text evidence="45">The sequence shown here is derived from an EMBL/GenBank/DDBJ whole genome shotgun (WGS) entry which is preliminary data.</text>
</comment>
<evidence type="ECO:0000256" key="40">
    <source>
        <dbReference type="PIRSR" id="PIRSR612803-1"/>
    </source>
</evidence>
<evidence type="ECO:0000256" key="5">
    <source>
        <dbReference type="ARBA" id="ARBA00008750"/>
    </source>
</evidence>
<dbReference type="SUPFAM" id="SSF48179">
    <property type="entry name" value="6-phosphogluconate dehydrogenase C-terminal domain-like"/>
    <property type="match status" value="2"/>
</dbReference>
<evidence type="ECO:0000256" key="1">
    <source>
        <dbReference type="ARBA" id="ARBA00000469"/>
    </source>
</evidence>
<dbReference type="InterPro" id="IPR036291">
    <property type="entry name" value="NAD(P)-bd_dom_sf"/>
</dbReference>
<dbReference type="Proteomes" id="UP000186922">
    <property type="component" value="Unassembled WGS sequence"/>
</dbReference>
<keyword evidence="14" id="KW-0560">Oxidoreductase</keyword>
<evidence type="ECO:0000256" key="26">
    <source>
        <dbReference type="ARBA" id="ARBA00050446"/>
    </source>
</evidence>
<evidence type="ECO:0000256" key="29">
    <source>
        <dbReference type="ARBA" id="ARBA00052224"/>
    </source>
</evidence>
<evidence type="ECO:0000256" key="9">
    <source>
        <dbReference type="ARBA" id="ARBA00022679"/>
    </source>
</evidence>
<comment type="pathway">
    <text evidence="3">Lipid metabolism; fatty acid beta-oxidation.</text>
</comment>
<evidence type="ECO:0000256" key="10">
    <source>
        <dbReference type="ARBA" id="ARBA00022792"/>
    </source>
</evidence>
<comment type="catalytic activity">
    <reaction evidence="29">
        <text>(3S)-hydroxyoctanoyl-CoA + NAD(+) = 3-oxooctanoyl-CoA + NADH + H(+)</text>
        <dbReference type="Rhea" id="RHEA:31195"/>
        <dbReference type="ChEBI" id="CHEBI:15378"/>
        <dbReference type="ChEBI" id="CHEBI:57540"/>
        <dbReference type="ChEBI" id="CHEBI:57945"/>
        <dbReference type="ChEBI" id="CHEBI:62617"/>
        <dbReference type="ChEBI" id="CHEBI:62619"/>
    </reaction>
    <physiologicalReaction direction="left-to-right" evidence="29">
        <dbReference type="Rhea" id="RHEA:31196"/>
    </physiologicalReaction>
</comment>
<keyword evidence="7" id="KW-0488">Methylation</keyword>
<comment type="catalytic activity">
    <reaction evidence="23">
        <text>(3S)-hydroxydecanoyl-CoA + NAD(+) = 3-oxodecanoyl-CoA + NADH + H(+)</text>
        <dbReference type="Rhea" id="RHEA:31187"/>
        <dbReference type="ChEBI" id="CHEBI:15378"/>
        <dbReference type="ChEBI" id="CHEBI:57540"/>
        <dbReference type="ChEBI" id="CHEBI:57945"/>
        <dbReference type="ChEBI" id="CHEBI:62548"/>
        <dbReference type="ChEBI" id="CHEBI:62616"/>
    </reaction>
    <physiologicalReaction direction="left-to-right" evidence="23">
        <dbReference type="Rhea" id="RHEA:31188"/>
    </physiologicalReaction>
</comment>
<feature type="active site" description="For hydroxyacyl-coenzyme A dehydrogenase activity" evidence="40">
    <location>
        <position position="526"/>
    </location>
</feature>
<dbReference type="NCBIfam" id="TIGR02441">
    <property type="entry name" value="fa_ox_alpha_mit"/>
    <property type="match status" value="1"/>
</dbReference>
<evidence type="ECO:0000256" key="22">
    <source>
        <dbReference type="ARBA" id="ARBA00047613"/>
    </source>
</evidence>
<evidence type="ECO:0000256" key="15">
    <source>
        <dbReference type="ARBA" id="ARBA00023027"/>
    </source>
</evidence>
<evidence type="ECO:0000256" key="23">
    <source>
        <dbReference type="ARBA" id="ARBA00048361"/>
    </source>
</evidence>
<comment type="catalytic activity">
    <reaction evidence="22">
        <text>(3S)-hydroxyhexadecanoyl-CoA + NAD(+) = 3-oxohexadecanoyl-CoA + NADH + H(+)</text>
        <dbReference type="Rhea" id="RHEA:31159"/>
        <dbReference type="ChEBI" id="CHEBI:15378"/>
        <dbReference type="ChEBI" id="CHEBI:57349"/>
        <dbReference type="ChEBI" id="CHEBI:57540"/>
        <dbReference type="ChEBI" id="CHEBI:57945"/>
        <dbReference type="ChEBI" id="CHEBI:62613"/>
    </reaction>
    <physiologicalReaction direction="left-to-right" evidence="22">
        <dbReference type="Rhea" id="RHEA:31160"/>
    </physiologicalReaction>
</comment>
<evidence type="ECO:0000256" key="34">
    <source>
        <dbReference type="ARBA" id="ARBA00052989"/>
    </source>
</evidence>
<organism evidence="45 46">
    <name type="scientific">Ramazzottius varieornatus</name>
    <name type="common">Water bear</name>
    <name type="synonym">Tardigrade</name>
    <dbReference type="NCBI Taxonomy" id="947166"/>
    <lineage>
        <taxon>Eukaryota</taxon>
        <taxon>Metazoa</taxon>
        <taxon>Ecdysozoa</taxon>
        <taxon>Tardigrada</taxon>
        <taxon>Eutardigrada</taxon>
        <taxon>Parachela</taxon>
        <taxon>Hypsibioidea</taxon>
        <taxon>Ramazzottiidae</taxon>
        <taxon>Ramazzottius</taxon>
    </lineage>
</organism>
<dbReference type="GO" id="GO:0016509">
    <property type="term" value="F:long-chain (3S)-3-hydroxyacyl-CoA dehydrogenase (NAD+) activity"/>
    <property type="evidence" value="ECO:0007669"/>
    <property type="project" value="UniProtKB-EC"/>
</dbReference>
<dbReference type="InterPro" id="IPR050136">
    <property type="entry name" value="FA_oxidation_alpha_subunit"/>
</dbReference>
<evidence type="ECO:0000256" key="38">
    <source>
        <dbReference type="ARBA" id="ARBA00077617"/>
    </source>
</evidence>
<evidence type="ECO:0000256" key="8">
    <source>
        <dbReference type="ARBA" id="ARBA00022553"/>
    </source>
</evidence>
<keyword evidence="16" id="KW-0443">Lipid metabolism</keyword>
<feature type="site" description="Important for long-chain enoyl-CoA hydratase activity" evidence="41">
    <location>
        <position position="167"/>
    </location>
</feature>
<evidence type="ECO:0000259" key="43">
    <source>
        <dbReference type="Pfam" id="PF00725"/>
    </source>
</evidence>
<keyword evidence="9" id="KW-0808">Transferase</keyword>
<keyword evidence="12" id="KW-0809">Transit peptide</keyword>
<dbReference type="Pfam" id="PF00378">
    <property type="entry name" value="ECH_1"/>
    <property type="match status" value="1"/>
</dbReference>
<dbReference type="InterPro" id="IPR012803">
    <property type="entry name" value="Fa_ox_alpha_mit"/>
</dbReference>
<evidence type="ECO:0000256" key="42">
    <source>
        <dbReference type="SAM" id="MobiDB-lite"/>
    </source>
</evidence>
<dbReference type="CDD" id="cd06558">
    <property type="entry name" value="crotonase-like"/>
    <property type="match status" value="1"/>
</dbReference>
<protein>
    <recommendedName>
        <fullName evidence="37">Trifunctional enzyme subunit alpha, mitochondrial</fullName>
        <ecNumber evidence="36">1.1.1.211</ecNumber>
        <ecNumber evidence="6">4.2.1.17</ecNumber>
    </recommendedName>
    <alternativeName>
        <fullName evidence="38">Monolysocardiolipin acyltransferase</fullName>
    </alternativeName>
    <alternativeName>
        <fullName evidence="39">TP-alpha</fullName>
    </alternativeName>
</protein>
<evidence type="ECO:0000256" key="7">
    <source>
        <dbReference type="ARBA" id="ARBA00022481"/>
    </source>
</evidence>
<feature type="domain" description="3-hydroxyacyl-CoA dehydrogenase C-terminal" evidence="43">
    <location>
        <begin position="560"/>
        <end position="655"/>
    </location>
</feature>
<comment type="catalytic activity">
    <reaction evidence="32">
        <text>1'-[1,2-di-(9Z,12Z-octadecadienoyl)-sn-glycero-3-phospho]-3'-[1-(9Z,12Z-octadecadienoyl)-sn-glycero-3-phospho]-glycerol + (9Z)-octadecenoyl-CoA = 1'-[1,2-di-(9Z,12Z-octadecadienoyl)-sn-glycero-3-phospho]-3'-[1-(9Z,12Z-octadecadienoyl)-2-(9Z-octadecenoyl)-sn-glycero-3-phospho]-glycerol + CoA</text>
        <dbReference type="Rhea" id="RHEA:43676"/>
        <dbReference type="ChEBI" id="CHEBI:57287"/>
        <dbReference type="ChEBI" id="CHEBI:57387"/>
        <dbReference type="ChEBI" id="CHEBI:83580"/>
        <dbReference type="ChEBI" id="CHEBI:83582"/>
    </reaction>
    <physiologicalReaction direction="left-to-right" evidence="32">
        <dbReference type="Rhea" id="RHEA:43677"/>
    </physiologicalReaction>
</comment>
<dbReference type="InterPro" id="IPR006176">
    <property type="entry name" value="3-OHacyl-CoA_DH_NAD-bd"/>
</dbReference>
<gene>
    <name evidence="45" type="primary">RvY_16935-1</name>
    <name evidence="45" type="synonym">RvY_16935.1</name>
    <name evidence="45" type="ORF">RvY_16935</name>
</gene>
<keyword evidence="8" id="KW-0597">Phosphoprotein</keyword>
<name>A0A1D1W0A0_RAMVA</name>
<keyword evidence="10" id="KW-0999">Mitochondrion inner membrane</keyword>
<comment type="catalytic activity">
    <reaction evidence="21">
        <text>a (3S)-3-hydroxyacyl-CoA = a (2E)-enoyl-CoA + H2O</text>
        <dbReference type="Rhea" id="RHEA:16105"/>
        <dbReference type="ChEBI" id="CHEBI:15377"/>
        <dbReference type="ChEBI" id="CHEBI:57318"/>
        <dbReference type="ChEBI" id="CHEBI:58856"/>
        <dbReference type="EC" id="4.2.1.17"/>
    </reaction>
    <physiologicalReaction direction="right-to-left" evidence="21">
        <dbReference type="Rhea" id="RHEA:16107"/>
    </physiologicalReaction>
</comment>
<evidence type="ECO:0000256" key="12">
    <source>
        <dbReference type="ARBA" id="ARBA00022946"/>
    </source>
</evidence>
<dbReference type="PANTHER" id="PTHR43612">
    <property type="entry name" value="TRIFUNCTIONAL ENZYME SUBUNIT ALPHA"/>
    <property type="match status" value="1"/>
</dbReference>
<evidence type="ECO:0000256" key="19">
    <source>
        <dbReference type="ARBA" id="ARBA00023239"/>
    </source>
</evidence>
<dbReference type="GO" id="GO:0004300">
    <property type="term" value="F:enoyl-CoA hydratase activity"/>
    <property type="evidence" value="ECO:0007669"/>
    <property type="project" value="UniProtKB-EC"/>
</dbReference>
<dbReference type="EMBL" id="BDGG01000014">
    <property type="protein sequence ID" value="GAV07047.1"/>
    <property type="molecule type" value="Genomic_DNA"/>
</dbReference>
<feature type="compositionally biased region" description="Basic and acidic residues" evidence="42">
    <location>
        <begin position="788"/>
        <end position="801"/>
    </location>
</feature>
<evidence type="ECO:0000256" key="20">
    <source>
        <dbReference type="ARBA" id="ARBA00023268"/>
    </source>
</evidence>
<comment type="catalytic activity">
    <reaction evidence="34">
        <text>1'-[1,2-di-(9Z,12Z-octadecadienoyl)-sn-glycero-3-phospho]-3'-[1-(9Z,12Z-octadecadienoyl)-sn-glycero-3-phospho]-glycerol + hexadecanoyl-CoA = 1'-[1,2-di-(9Z,12Z-octadecadienoyl)-sn-glycero-3-phospho]-3'-[1-(9Z,12Z-octadecadienoyl)-2-hexadecanoyl-sn-glycero-3-phospho]-glycerol + CoA</text>
        <dbReference type="Rhea" id="RHEA:43680"/>
        <dbReference type="ChEBI" id="CHEBI:57287"/>
        <dbReference type="ChEBI" id="CHEBI:57379"/>
        <dbReference type="ChEBI" id="CHEBI:83580"/>
        <dbReference type="ChEBI" id="CHEBI:83583"/>
    </reaction>
    <physiologicalReaction direction="left-to-right" evidence="34">
        <dbReference type="Rhea" id="RHEA:43681"/>
    </physiologicalReaction>
</comment>
<evidence type="ECO:0000256" key="21">
    <source>
        <dbReference type="ARBA" id="ARBA00035854"/>
    </source>
</evidence>
<comment type="catalytic activity">
    <reaction evidence="33">
        <text>(3S)-3-hydroxydodecanoyl-CoA + NAD(+) = 3-oxododecanoyl-CoA + NADH + H(+)</text>
        <dbReference type="Rhea" id="RHEA:31179"/>
        <dbReference type="ChEBI" id="CHEBI:15378"/>
        <dbReference type="ChEBI" id="CHEBI:57540"/>
        <dbReference type="ChEBI" id="CHEBI:57945"/>
        <dbReference type="ChEBI" id="CHEBI:62558"/>
        <dbReference type="ChEBI" id="CHEBI:62615"/>
    </reaction>
    <physiologicalReaction direction="left-to-right" evidence="33">
        <dbReference type="Rhea" id="RHEA:31180"/>
    </physiologicalReaction>
</comment>
<dbReference type="InterPro" id="IPR029045">
    <property type="entry name" value="ClpP/crotonase-like_dom_sf"/>
</dbReference>
<evidence type="ECO:0000256" key="33">
    <source>
        <dbReference type="ARBA" id="ARBA00052945"/>
    </source>
</evidence>
<keyword evidence="20" id="KW-0511">Multifunctional enzyme</keyword>
<dbReference type="Gene3D" id="3.40.50.720">
    <property type="entry name" value="NAD(P)-binding Rossmann-like Domain"/>
    <property type="match status" value="1"/>
</dbReference>
<accession>A0A1D1W0A0</accession>
<keyword evidence="18" id="KW-0472">Membrane</keyword>
<dbReference type="EC" id="1.1.1.211" evidence="36"/>
<dbReference type="SUPFAM" id="SSF52096">
    <property type="entry name" value="ClpP/crotonase"/>
    <property type="match status" value="1"/>
</dbReference>
<keyword evidence="15" id="KW-0520">NAD</keyword>
<evidence type="ECO:0000256" key="31">
    <source>
        <dbReference type="ARBA" id="ARBA00052834"/>
    </source>
</evidence>
<evidence type="ECO:0000256" key="2">
    <source>
        <dbReference type="ARBA" id="ARBA00004273"/>
    </source>
</evidence>
<dbReference type="InterPro" id="IPR006108">
    <property type="entry name" value="3HC_DH_C"/>
</dbReference>
<dbReference type="SUPFAM" id="SSF51735">
    <property type="entry name" value="NAD(P)-binding Rossmann-fold domains"/>
    <property type="match status" value="1"/>
</dbReference>
<keyword evidence="46" id="KW-1185">Reference proteome</keyword>
<dbReference type="GO" id="GO:0005743">
    <property type="term" value="C:mitochondrial inner membrane"/>
    <property type="evidence" value="ECO:0007669"/>
    <property type="project" value="UniProtKB-SubCell"/>
</dbReference>
<evidence type="ECO:0000256" key="28">
    <source>
        <dbReference type="ARBA" id="ARBA00051877"/>
    </source>
</evidence>
<evidence type="ECO:0000256" key="37">
    <source>
        <dbReference type="ARBA" id="ARBA00068347"/>
    </source>
</evidence>
<feature type="site" description="Important for hydroxyacyl-coenzyme A dehydrogenase activity" evidence="41">
    <location>
        <position position="514"/>
    </location>
</feature>
<dbReference type="OrthoDB" id="10004768at2759"/>
<dbReference type="FunFam" id="1.10.1040.50:FF:000002">
    <property type="entry name" value="Trifunctional enzyme subunit alpha, mitochondrial"/>
    <property type="match status" value="1"/>
</dbReference>
<comment type="catalytic activity">
    <reaction evidence="27">
        <text>a 4-saturated-(3S)-3-hydroxyacyl-CoA = a (3E)-enoyl-CoA + H2O</text>
        <dbReference type="Rhea" id="RHEA:20724"/>
        <dbReference type="ChEBI" id="CHEBI:15377"/>
        <dbReference type="ChEBI" id="CHEBI:58521"/>
        <dbReference type="ChEBI" id="CHEBI:137480"/>
        <dbReference type="EC" id="4.2.1.17"/>
    </reaction>
    <physiologicalReaction direction="right-to-left" evidence="27">
        <dbReference type="Rhea" id="RHEA:20726"/>
    </physiologicalReaction>
</comment>
<dbReference type="Pfam" id="PF00725">
    <property type="entry name" value="3HCDH"/>
    <property type="match status" value="2"/>
</dbReference>
<comment type="catalytic activity">
    <reaction evidence="28">
        <text>(3S)-hydroxyoctanoyl-CoA = (2E)-octenoyl-CoA + H2O</text>
        <dbReference type="Rhea" id="RHEA:31199"/>
        <dbReference type="ChEBI" id="CHEBI:15377"/>
        <dbReference type="ChEBI" id="CHEBI:62242"/>
        <dbReference type="ChEBI" id="CHEBI:62617"/>
    </reaction>
    <physiologicalReaction direction="right-to-left" evidence="28">
        <dbReference type="Rhea" id="RHEA:31201"/>
    </physiologicalReaction>
</comment>
<dbReference type="FunFam" id="3.40.50.720:FF:000009">
    <property type="entry name" value="Fatty oxidation complex, alpha subunit"/>
    <property type="match status" value="1"/>
</dbReference>
<evidence type="ECO:0000256" key="35">
    <source>
        <dbReference type="ARBA" id="ARBA00062153"/>
    </source>
</evidence>
<dbReference type="GO" id="GO:0006635">
    <property type="term" value="P:fatty acid beta-oxidation"/>
    <property type="evidence" value="ECO:0007669"/>
    <property type="project" value="UniProtKB-UniPathway"/>
</dbReference>
<proteinExistence type="inferred from homology"/>
<dbReference type="Gene3D" id="1.10.1040.50">
    <property type="match status" value="1"/>
</dbReference>
<evidence type="ECO:0000256" key="3">
    <source>
        <dbReference type="ARBA" id="ARBA00005005"/>
    </source>
</evidence>
<dbReference type="FunFam" id="3.90.226.10:FF:000011">
    <property type="entry name" value="Fatty acid oxidation complex subunit alpha"/>
    <property type="match status" value="1"/>
</dbReference>
<comment type="subunit">
    <text evidence="35">Heterotetramer of 2 alpha/HADHA and 2 beta/HADHB subunits; forms the mitochondrial trifunctional enzyme. Also purified as higher order heterooligomers including a 4 alpha/HADHA and 4 beta/HADHB heterooligomer which physiological significance remains unclear. The mitochondrial trifunctional enzyme interacts with MTLN.</text>
</comment>
<dbReference type="GO" id="GO:0070403">
    <property type="term" value="F:NAD+ binding"/>
    <property type="evidence" value="ECO:0007669"/>
    <property type="project" value="InterPro"/>
</dbReference>
<comment type="catalytic activity">
    <reaction evidence="30">
        <text>(3S)-3-hydroxydodecanoyl-CoA = (2E)-dodecenoyl-CoA + H2O</text>
        <dbReference type="Rhea" id="RHEA:31075"/>
        <dbReference type="ChEBI" id="CHEBI:15377"/>
        <dbReference type="ChEBI" id="CHEBI:57330"/>
        <dbReference type="ChEBI" id="CHEBI:62558"/>
    </reaction>
    <physiologicalReaction direction="right-to-left" evidence="30">
        <dbReference type="Rhea" id="RHEA:31077"/>
    </physiologicalReaction>
</comment>
<comment type="catalytic activity">
    <reaction evidence="26">
        <text>a long-chain (3S)-3-hydroxy fatty acyl-CoA + NAD(+) = a long-chain 3-oxo-fatty acyl-CoA + NADH + H(+)</text>
        <dbReference type="Rhea" id="RHEA:52656"/>
        <dbReference type="ChEBI" id="CHEBI:15378"/>
        <dbReference type="ChEBI" id="CHEBI:57540"/>
        <dbReference type="ChEBI" id="CHEBI:57945"/>
        <dbReference type="ChEBI" id="CHEBI:136757"/>
        <dbReference type="ChEBI" id="CHEBI:136758"/>
        <dbReference type="EC" id="1.1.1.211"/>
    </reaction>
    <physiologicalReaction direction="left-to-right" evidence="26">
        <dbReference type="Rhea" id="RHEA:52657"/>
    </physiologicalReaction>
</comment>
<comment type="subcellular location">
    <subcellularLocation>
        <location evidence="2">Mitochondrion inner membrane</location>
    </subcellularLocation>
</comment>
<feature type="region of interest" description="Disordered" evidence="42">
    <location>
        <begin position="775"/>
        <end position="801"/>
    </location>
</feature>
<dbReference type="GO" id="GO:0016507">
    <property type="term" value="C:mitochondrial fatty acid beta-oxidation multienzyme complex"/>
    <property type="evidence" value="ECO:0007669"/>
    <property type="project" value="InterPro"/>
</dbReference>